<gene>
    <name evidence="3" type="ORF">M125_0131</name>
    <name evidence="2" type="ORF">M125_0223</name>
    <name evidence="1" type="ORF">M125_0310</name>
</gene>
<keyword evidence="2" id="KW-0449">Lipoprotein</keyword>
<dbReference type="Proteomes" id="UP000020773">
    <property type="component" value="Unassembled WGS sequence"/>
</dbReference>
<comment type="caution">
    <text evidence="2">The sequence shown here is derived from an EMBL/GenBank/DDBJ whole genome shotgun (WGS) entry which is preliminary data.</text>
</comment>
<accession>A0A015VCA3</accession>
<evidence type="ECO:0000313" key="1">
    <source>
        <dbReference type="EMBL" id="EXY92927.1"/>
    </source>
</evidence>
<reference evidence="2 4" key="1">
    <citation type="submission" date="2014-02" db="EMBL/GenBank/DDBJ databases">
        <authorList>
            <person name="Sears C."/>
            <person name="Carroll K."/>
            <person name="Sack B.R."/>
            <person name="Qadri F."/>
            <person name="Myers L.L."/>
            <person name="Chung G.-T."/>
            <person name="Escheverria P."/>
            <person name="Fraser C.M."/>
            <person name="Sadzewicz L."/>
            <person name="Shefchek K.A."/>
            <person name="Tallon L."/>
            <person name="Das S.P."/>
            <person name="Daugherty S."/>
            <person name="Mongodin E.F."/>
        </authorList>
    </citation>
    <scope>NUCLEOTIDE SEQUENCE [LARGE SCALE GENOMIC DNA]</scope>
    <source>
        <strain evidence="2">3998T</strain>
        <strain evidence="4">3998T(B)3</strain>
    </source>
</reference>
<protein>
    <submittedName>
        <fullName evidence="2">Putative lipoprotein</fullName>
    </submittedName>
</protein>
<dbReference type="PATRIC" id="fig|1339316.3.peg.133"/>
<evidence type="ECO:0000313" key="3">
    <source>
        <dbReference type="EMBL" id="EXY93097.1"/>
    </source>
</evidence>
<name>A0A015VCA3_BACFG</name>
<dbReference type="EMBL" id="JGDB01000008">
    <property type="protein sequence ID" value="EXY92976.1"/>
    <property type="molecule type" value="Genomic_DNA"/>
</dbReference>
<sequence>MKKKKNKQNGSTFLSSCSSDNIIQVDDRVNHFSWTEYHGRLPAAEPSKKALNTH</sequence>
<evidence type="ECO:0000313" key="2">
    <source>
        <dbReference type="EMBL" id="EXY92976.1"/>
    </source>
</evidence>
<dbReference type="AlphaFoldDB" id="A0A015VCA3"/>
<proteinExistence type="predicted"/>
<organism evidence="2 4">
    <name type="scientific">Bacteroides fragilis str. 3998T(B)3</name>
    <dbReference type="NCBI Taxonomy" id="1339316"/>
    <lineage>
        <taxon>Bacteria</taxon>
        <taxon>Pseudomonadati</taxon>
        <taxon>Bacteroidota</taxon>
        <taxon>Bacteroidia</taxon>
        <taxon>Bacteroidales</taxon>
        <taxon>Bacteroidaceae</taxon>
        <taxon>Bacteroides</taxon>
    </lineage>
</organism>
<dbReference type="EMBL" id="JGDB01000009">
    <property type="protein sequence ID" value="EXY92927.1"/>
    <property type="molecule type" value="Genomic_DNA"/>
</dbReference>
<dbReference type="EMBL" id="JGDB01000006">
    <property type="protein sequence ID" value="EXY93097.1"/>
    <property type="molecule type" value="Genomic_DNA"/>
</dbReference>
<evidence type="ECO:0000313" key="4">
    <source>
        <dbReference type="Proteomes" id="UP000020773"/>
    </source>
</evidence>